<feature type="transmembrane region" description="Helical" evidence="1">
    <location>
        <begin position="163"/>
        <end position="191"/>
    </location>
</feature>
<feature type="transmembrane region" description="Helical" evidence="1">
    <location>
        <begin position="197"/>
        <end position="220"/>
    </location>
</feature>
<feature type="transmembrane region" description="Helical" evidence="1">
    <location>
        <begin position="310"/>
        <end position="327"/>
    </location>
</feature>
<proteinExistence type="predicted"/>
<accession>A0A1G1XTI2</accession>
<organism evidence="2 3">
    <name type="scientific">Candidatus Buchananbacteria bacterium RIFCSPHIGHO2_01_FULL_39_14</name>
    <dbReference type="NCBI Taxonomy" id="1797532"/>
    <lineage>
        <taxon>Bacteria</taxon>
        <taxon>Candidatus Buchananiibacteriota</taxon>
    </lineage>
</organism>
<evidence type="ECO:0000313" key="2">
    <source>
        <dbReference type="EMBL" id="OGY42926.1"/>
    </source>
</evidence>
<dbReference type="InterPro" id="IPR018650">
    <property type="entry name" value="STSV1_Orf64"/>
</dbReference>
<dbReference type="AlphaFoldDB" id="A0A1G1XTI2"/>
<reference evidence="2 3" key="1">
    <citation type="journal article" date="2016" name="Nat. Commun.">
        <title>Thousands of microbial genomes shed light on interconnected biogeochemical processes in an aquifer system.</title>
        <authorList>
            <person name="Anantharaman K."/>
            <person name="Brown C.T."/>
            <person name="Hug L.A."/>
            <person name="Sharon I."/>
            <person name="Castelle C.J."/>
            <person name="Probst A.J."/>
            <person name="Thomas B.C."/>
            <person name="Singh A."/>
            <person name="Wilkins M.J."/>
            <person name="Karaoz U."/>
            <person name="Brodie E.L."/>
            <person name="Williams K.H."/>
            <person name="Hubbard S.S."/>
            <person name="Banfield J.F."/>
        </authorList>
    </citation>
    <scope>NUCLEOTIDE SEQUENCE [LARGE SCALE GENOMIC DNA]</scope>
</reference>
<dbReference type="Proteomes" id="UP000178930">
    <property type="component" value="Unassembled WGS sequence"/>
</dbReference>
<feature type="transmembrane region" description="Helical" evidence="1">
    <location>
        <begin position="116"/>
        <end position="134"/>
    </location>
</feature>
<gene>
    <name evidence="2" type="ORF">A2729_02605</name>
</gene>
<sequence length="459" mass="53365">MTSLIRENKIIIGLIIGYFLIFSSLSVWRHYTFQTQTWDLATFEQSFWNTLQGKIMFNNFEGKNHLAIHFSPILFLLLPIYALWQTPENLLILQTAALAIAALPLYLLAKKILNKNWAIFISALYLIYPSVHWINLFDFHEVPLAIPLIFSSFYFVTKKKYYLASLFLILTAMVSENMIVAVIFMGLYFLLFDHKHFGLTVSLFSLIYFLAVVQLIMPALGGGLIRLDRYAQFGTTAPEIISNVIFNPSLTWQTVATSQKFFYLTKIFLPLLFLPLINIKTLILLVPGLLQNLLTNFEFQFTNFYQYDSILIPFLFIGLIFAVKKILDWQINKLILMILIAASAMVSFLWQSPLSPFNFPTAKFFNSRTKTFQEILKLIPANASVSAHTNLVPHLTHREFIYMNGDEKFLVDYLIIDSQDLFGFPDQQSFDQYLNIYLRSDSYQAYLIDEQYYIFKKIF</sequence>
<comment type="caution">
    <text evidence="2">The sequence shown here is derived from an EMBL/GenBank/DDBJ whole genome shotgun (WGS) entry which is preliminary data.</text>
</comment>
<name>A0A1G1XTI2_9BACT</name>
<feature type="transmembrane region" description="Helical" evidence="1">
    <location>
        <begin position="334"/>
        <end position="350"/>
    </location>
</feature>
<feature type="transmembrane region" description="Helical" evidence="1">
    <location>
        <begin position="12"/>
        <end position="28"/>
    </location>
</feature>
<feature type="transmembrane region" description="Helical" evidence="1">
    <location>
        <begin position="140"/>
        <end position="156"/>
    </location>
</feature>
<evidence type="ECO:0008006" key="4">
    <source>
        <dbReference type="Google" id="ProtNLM"/>
    </source>
</evidence>
<keyword evidence="1" id="KW-0812">Transmembrane</keyword>
<dbReference type="EMBL" id="MHIB01000048">
    <property type="protein sequence ID" value="OGY42926.1"/>
    <property type="molecule type" value="Genomic_DNA"/>
</dbReference>
<feature type="transmembrane region" description="Helical" evidence="1">
    <location>
        <begin position="66"/>
        <end position="84"/>
    </location>
</feature>
<feature type="transmembrane region" description="Helical" evidence="1">
    <location>
        <begin position="90"/>
        <end position="109"/>
    </location>
</feature>
<keyword evidence="1" id="KW-1133">Transmembrane helix</keyword>
<evidence type="ECO:0000313" key="3">
    <source>
        <dbReference type="Proteomes" id="UP000178930"/>
    </source>
</evidence>
<evidence type="ECO:0000256" key="1">
    <source>
        <dbReference type="SAM" id="Phobius"/>
    </source>
</evidence>
<feature type="transmembrane region" description="Helical" evidence="1">
    <location>
        <begin position="267"/>
        <end position="290"/>
    </location>
</feature>
<dbReference type="STRING" id="1797532.A2729_02605"/>
<keyword evidence="1" id="KW-0472">Membrane</keyword>
<dbReference type="Pfam" id="PF09852">
    <property type="entry name" value="DUF2079"/>
    <property type="match status" value="1"/>
</dbReference>
<protein>
    <recommendedName>
        <fullName evidence="4">DUF2079 domain-containing protein</fullName>
    </recommendedName>
</protein>